<sequence length="178" mass="19175">MPLGTETQTTATPPMIISSVEMLSPTIAPDSNGPTTVDIEHTETSPAGFPVGIAPNSDPPTLPDIIKGHCFYPSVVKDGLKVVSLNHSTVKEHCKKWQNTLIGYVLGGNPTFKEMLKFMYGVWRDVTAPTAVISTANPKEVNTSQDIGQQQPTRKEVNSEDNNVIPLPEKAAIHGTTI</sequence>
<comment type="caution">
    <text evidence="1">The sequence shown here is derived from an EMBL/GenBank/DDBJ whole genome shotgun (WGS) entry which is preliminary data.</text>
</comment>
<evidence type="ECO:0000313" key="1">
    <source>
        <dbReference type="EMBL" id="KAK4356127.1"/>
    </source>
</evidence>
<reference evidence="1" key="1">
    <citation type="submission" date="2023-12" db="EMBL/GenBank/DDBJ databases">
        <title>Genome assembly of Anisodus tanguticus.</title>
        <authorList>
            <person name="Wang Y.-J."/>
        </authorList>
    </citation>
    <scope>NUCLEOTIDE SEQUENCE</scope>
    <source>
        <strain evidence="1">KB-2021</strain>
        <tissue evidence="1">Leaf</tissue>
    </source>
</reference>
<dbReference type="PANTHER" id="PTHR33233">
    <property type="entry name" value="ENDONUCLEASE/EXONUCLEASE/PHOSPHATASE"/>
    <property type="match status" value="1"/>
</dbReference>
<accession>A0AAE1RRM2</accession>
<dbReference type="PANTHER" id="PTHR33233:SF14">
    <property type="entry name" value="ENDONUCLEASE_EXONUCLEASE_PHOSPHATASE"/>
    <property type="match status" value="1"/>
</dbReference>
<organism evidence="1 2">
    <name type="scientific">Anisodus tanguticus</name>
    <dbReference type="NCBI Taxonomy" id="243964"/>
    <lineage>
        <taxon>Eukaryota</taxon>
        <taxon>Viridiplantae</taxon>
        <taxon>Streptophyta</taxon>
        <taxon>Embryophyta</taxon>
        <taxon>Tracheophyta</taxon>
        <taxon>Spermatophyta</taxon>
        <taxon>Magnoliopsida</taxon>
        <taxon>eudicotyledons</taxon>
        <taxon>Gunneridae</taxon>
        <taxon>Pentapetalae</taxon>
        <taxon>asterids</taxon>
        <taxon>lamiids</taxon>
        <taxon>Solanales</taxon>
        <taxon>Solanaceae</taxon>
        <taxon>Solanoideae</taxon>
        <taxon>Hyoscyameae</taxon>
        <taxon>Anisodus</taxon>
    </lineage>
</organism>
<protein>
    <submittedName>
        <fullName evidence="1">Uncharacterized protein</fullName>
    </submittedName>
</protein>
<evidence type="ECO:0000313" key="2">
    <source>
        <dbReference type="Proteomes" id="UP001291623"/>
    </source>
</evidence>
<name>A0AAE1RRM2_9SOLA</name>
<dbReference type="AlphaFoldDB" id="A0AAE1RRM2"/>
<keyword evidence="2" id="KW-1185">Reference proteome</keyword>
<dbReference type="EMBL" id="JAVYJV010000013">
    <property type="protein sequence ID" value="KAK4356127.1"/>
    <property type="molecule type" value="Genomic_DNA"/>
</dbReference>
<proteinExistence type="predicted"/>
<gene>
    <name evidence="1" type="ORF">RND71_025098</name>
</gene>
<dbReference type="Proteomes" id="UP001291623">
    <property type="component" value="Unassembled WGS sequence"/>
</dbReference>